<dbReference type="SUPFAM" id="SSF52540">
    <property type="entry name" value="P-loop containing nucleoside triphosphate hydrolases"/>
    <property type="match status" value="1"/>
</dbReference>
<dbReference type="CDD" id="cd00106">
    <property type="entry name" value="KISc"/>
    <property type="match status" value="1"/>
</dbReference>
<dbReference type="Gene3D" id="3.40.850.10">
    <property type="entry name" value="Kinesin motor domain"/>
    <property type="match status" value="1"/>
</dbReference>
<dbReference type="PROSITE" id="PS00411">
    <property type="entry name" value="KINESIN_MOTOR_1"/>
    <property type="match status" value="1"/>
</dbReference>
<evidence type="ECO:0000256" key="4">
    <source>
        <dbReference type="ARBA" id="ARBA00023054"/>
    </source>
</evidence>
<comment type="similarity">
    <text evidence="6 7">Belongs to the TRAFAC class myosin-kinesin ATPase superfamily. Kinesin family.</text>
</comment>
<keyword evidence="4 8" id="KW-0175">Coiled coil</keyword>
<organism evidence="11 12">
    <name type="scientific">Sphagnum jensenii</name>
    <dbReference type="NCBI Taxonomy" id="128206"/>
    <lineage>
        <taxon>Eukaryota</taxon>
        <taxon>Viridiplantae</taxon>
        <taxon>Streptophyta</taxon>
        <taxon>Embryophyta</taxon>
        <taxon>Bryophyta</taxon>
        <taxon>Sphagnophytina</taxon>
        <taxon>Sphagnopsida</taxon>
        <taxon>Sphagnales</taxon>
        <taxon>Sphagnaceae</taxon>
        <taxon>Sphagnum</taxon>
    </lineage>
</organism>
<dbReference type="InterPro" id="IPR027417">
    <property type="entry name" value="P-loop_NTPase"/>
</dbReference>
<keyword evidence="1 7" id="KW-0493">Microtubule</keyword>
<evidence type="ECO:0000313" key="11">
    <source>
        <dbReference type="EMBL" id="CAK9270399.1"/>
    </source>
</evidence>
<evidence type="ECO:0000256" key="8">
    <source>
        <dbReference type="SAM" id="Coils"/>
    </source>
</evidence>
<dbReference type="EMBL" id="OZ020098">
    <property type="protein sequence ID" value="CAK9270399.1"/>
    <property type="molecule type" value="Genomic_DNA"/>
</dbReference>
<dbReference type="Proteomes" id="UP001497444">
    <property type="component" value="Chromosome 3"/>
</dbReference>
<protein>
    <recommendedName>
        <fullName evidence="7">Kinesin-like protein</fullName>
    </recommendedName>
</protein>
<evidence type="ECO:0000256" key="1">
    <source>
        <dbReference type="ARBA" id="ARBA00022701"/>
    </source>
</evidence>
<sequence>MSADSRETGDREICKNAEDSSSGRGGRKHEIARTLEIRSFFTALSSWFSLYITQSVQSQKDQSSCFIREMPYGECECRMKVHLRMRPSSKPSSALHFDEAKAMVRIDVQKKQSNSGGPTKLYTDQIVFSLDSVIRTIDQETVFDLCAKEIVDDVLRGYNGTIMTYGHVGSGKTFTMTGGNKEYARRGIIPRAVHRLFQEKEEKPEAGITVQMSYLEVYNEWAKKGYAKQGIYDLLQRKGEPGGCLMILEDNGLLEIPGLAKIPVENEAETLKLYFEGEKLRSYSNHTLNQMSSRSHCMLTFYIERQTGIRTFQDVTVAKLNLVDLAGNERLKNIADYRGHLRREAMGINKSLSFLLQTVYALRLGQDYIPFRHSRLTTLLKESLGGNCKTVLVVCAWPEDYFLDETIGALRFAQWVKCLKTTAIINKKLDFASTKRRYLREISDLRQELALKDALGGRMGASYNELTEEAKTQLRNKIEAFITDEKELDQIPIENFRQVKELFCLFKEAHVSIHDQLEKVLAEYRLIPPPEEPPPEDNGVGELACEGFHVGIAPLDARPERHAKPGPLSPEAKSCGVSMLTYKEKDVPEGVWECESDIRNDAFLEFKHATQEGQEQETVLKNKEEELRTKRRYARDISASLNKAKQEVEELKKLIEEKGVIKPSNCAELEKRAALMTRFRFVKATYHKVHKELKIAKQNLEALQQEVRDQKEKLLVSFYSWFDNVAKYRGEETEQFMASMA</sequence>
<dbReference type="PRINTS" id="PR00380">
    <property type="entry name" value="KINESINHEAVY"/>
</dbReference>
<dbReference type="InterPro" id="IPR027640">
    <property type="entry name" value="Kinesin-like_fam"/>
</dbReference>
<dbReference type="InterPro" id="IPR019821">
    <property type="entry name" value="Kinesin_motor_CS"/>
</dbReference>
<accession>A0ABP0WU83</accession>
<dbReference type="InterPro" id="IPR056524">
    <property type="entry name" value="KIF6/9_C"/>
</dbReference>
<dbReference type="PROSITE" id="PS50067">
    <property type="entry name" value="KINESIN_MOTOR_2"/>
    <property type="match status" value="1"/>
</dbReference>
<reference evidence="11" key="1">
    <citation type="submission" date="2024-02" db="EMBL/GenBank/DDBJ databases">
        <authorList>
            <consortium name="ELIXIR-Norway"/>
            <consortium name="Elixir Norway"/>
        </authorList>
    </citation>
    <scope>NUCLEOTIDE SEQUENCE</scope>
</reference>
<dbReference type="Pfam" id="PF00225">
    <property type="entry name" value="Kinesin"/>
    <property type="match status" value="1"/>
</dbReference>
<proteinExistence type="inferred from homology"/>
<feature type="coiled-coil region" evidence="8">
    <location>
        <begin position="686"/>
        <end position="717"/>
    </location>
</feature>
<evidence type="ECO:0000256" key="2">
    <source>
        <dbReference type="ARBA" id="ARBA00022741"/>
    </source>
</evidence>
<dbReference type="PANTHER" id="PTHR47968">
    <property type="entry name" value="CENTROMERE PROTEIN E"/>
    <property type="match status" value="1"/>
</dbReference>
<gene>
    <name evidence="11" type="ORF">CSSPJE1EN1_LOCUS15877</name>
</gene>
<keyword evidence="12" id="KW-1185">Reference proteome</keyword>
<dbReference type="InterPro" id="IPR001752">
    <property type="entry name" value="Kinesin_motor_dom"/>
</dbReference>
<evidence type="ECO:0000256" key="7">
    <source>
        <dbReference type="RuleBase" id="RU000394"/>
    </source>
</evidence>
<evidence type="ECO:0000259" key="10">
    <source>
        <dbReference type="PROSITE" id="PS50067"/>
    </source>
</evidence>
<feature type="compositionally biased region" description="Basic and acidic residues" evidence="9">
    <location>
        <begin position="1"/>
        <end position="18"/>
    </location>
</feature>
<dbReference type="PANTHER" id="PTHR47968:SF36">
    <property type="entry name" value="KINESIN HEAVY CHAIN ISOFORM X1"/>
    <property type="match status" value="1"/>
</dbReference>
<evidence type="ECO:0000256" key="3">
    <source>
        <dbReference type="ARBA" id="ARBA00022840"/>
    </source>
</evidence>
<evidence type="ECO:0000256" key="9">
    <source>
        <dbReference type="SAM" id="MobiDB-lite"/>
    </source>
</evidence>
<feature type="region of interest" description="Disordered" evidence="9">
    <location>
        <begin position="1"/>
        <end position="28"/>
    </location>
</feature>
<keyword evidence="2 6" id="KW-0547">Nucleotide-binding</keyword>
<name>A0ABP0WU83_9BRYO</name>
<feature type="domain" description="Kinesin motor" evidence="10">
    <location>
        <begin position="78"/>
        <end position="419"/>
    </location>
</feature>
<feature type="binding site" evidence="6">
    <location>
        <begin position="166"/>
        <end position="173"/>
    </location>
    <ligand>
        <name>ATP</name>
        <dbReference type="ChEBI" id="CHEBI:30616"/>
    </ligand>
</feature>
<evidence type="ECO:0000256" key="6">
    <source>
        <dbReference type="PROSITE-ProRule" id="PRU00283"/>
    </source>
</evidence>
<keyword evidence="5 6" id="KW-0505">Motor protein</keyword>
<dbReference type="SMART" id="SM00129">
    <property type="entry name" value="KISc"/>
    <property type="match status" value="1"/>
</dbReference>
<keyword evidence="3 6" id="KW-0067">ATP-binding</keyword>
<evidence type="ECO:0000256" key="5">
    <source>
        <dbReference type="ARBA" id="ARBA00023175"/>
    </source>
</evidence>
<dbReference type="InterPro" id="IPR036961">
    <property type="entry name" value="Kinesin_motor_dom_sf"/>
</dbReference>
<feature type="coiled-coil region" evidence="8">
    <location>
        <begin position="634"/>
        <end position="661"/>
    </location>
</feature>
<evidence type="ECO:0000313" key="12">
    <source>
        <dbReference type="Proteomes" id="UP001497444"/>
    </source>
</evidence>
<dbReference type="Pfam" id="PF23735">
    <property type="entry name" value="KIF9"/>
    <property type="match status" value="1"/>
</dbReference>